<evidence type="ECO:0000313" key="2">
    <source>
        <dbReference type="EMBL" id="SEN52453.1"/>
    </source>
</evidence>
<keyword evidence="3" id="KW-1185">Reference proteome</keyword>
<feature type="signal peptide" evidence="1">
    <location>
        <begin position="1"/>
        <end position="26"/>
    </location>
</feature>
<sequence length="296" mass="31730">MAQRNFLHLALAALLVSAGAGIPARAETAPPVVRPAVPGAGAEAQVLRLAETLQIGGVIEVMRQEGVEYGATLRDEMFAGKGGPGWDAAVARIYDQSRMRAEFDAALVQALAGAPGVVVEAQAFFGDARGQKILALELEARRALLDDATETAAQEAARQMQADSTPRFEALSRFATTNDLIEMNVMGALNANLAFYRGLSQGGAFDTAMTEDDMLAEVWAQEADVRQETEDWLWPYLSLAYGPLSDEELQAYTDFSATPEGRQLNAAVFAAFDALFVRISAELGRAAARQMLGEDI</sequence>
<dbReference type="RefSeq" id="WP_091301400.1">
    <property type="nucleotide sequence ID" value="NZ_FOCE01000005.1"/>
</dbReference>
<reference evidence="2 3" key="1">
    <citation type="submission" date="2016-10" db="EMBL/GenBank/DDBJ databases">
        <authorList>
            <person name="de Groot N.N."/>
        </authorList>
    </citation>
    <scope>NUCLEOTIDE SEQUENCE [LARGE SCALE GENOMIC DNA]</scope>
    <source>
        <strain evidence="2 3">DSM 3857</strain>
    </source>
</reference>
<protein>
    <recommendedName>
        <fullName evidence="4">DUF2059 domain-containing protein</fullName>
    </recommendedName>
</protein>
<dbReference type="STRING" id="933059.SAMN04488103_105278"/>
<accession>A0A1H8H895</accession>
<evidence type="ECO:0000313" key="3">
    <source>
        <dbReference type="Proteomes" id="UP000198761"/>
    </source>
</evidence>
<evidence type="ECO:0008006" key="4">
    <source>
        <dbReference type="Google" id="ProtNLM"/>
    </source>
</evidence>
<dbReference type="EMBL" id="FOCE01000005">
    <property type="protein sequence ID" value="SEN52453.1"/>
    <property type="molecule type" value="Genomic_DNA"/>
</dbReference>
<proteinExistence type="predicted"/>
<gene>
    <name evidence="2" type="ORF">SAMN04488103_105278</name>
</gene>
<organism evidence="2 3">
    <name type="scientific">Gemmobacter aquatilis</name>
    <dbReference type="NCBI Taxonomy" id="933059"/>
    <lineage>
        <taxon>Bacteria</taxon>
        <taxon>Pseudomonadati</taxon>
        <taxon>Pseudomonadota</taxon>
        <taxon>Alphaproteobacteria</taxon>
        <taxon>Rhodobacterales</taxon>
        <taxon>Paracoccaceae</taxon>
        <taxon>Gemmobacter</taxon>
    </lineage>
</organism>
<name>A0A1H8H895_9RHOB</name>
<feature type="chain" id="PRO_5011760609" description="DUF2059 domain-containing protein" evidence="1">
    <location>
        <begin position="27"/>
        <end position="296"/>
    </location>
</feature>
<evidence type="ECO:0000256" key="1">
    <source>
        <dbReference type="SAM" id="SignalP"/>
    </source>
</evidence>
<keyword evidence="1" id="KW-0732">Signal</keyword>
<dbReference type="OrthoDB" id="7841298at2"/>
<dbReference type="Proteomes" id="UP000198761">
    <property type="component" value="Unassembled WGS sequence"/>
</dbReference>
<dbReference type="AlphaFoldDB" id="A0A1H8H895"/>